<sequence>MNRRDFMGSVFGLAFAGASATAARREPLSYGEELDEVAEQDEMVGLCNIIDDSQSNYAGAPLHHMDRVMRDAWAHEVGWHMQTRSAFTELQRKLRIPTSKG</sequence>
<proteinExistence type="predicted"/>
<protein>
    <submittedName>
        <fullName evidence="1">Uncharacterized protein</fullName>
    </submittedName>
</protein>
<accession>A0A6M3IZ04</accession>
<organism evidence="1">
    <name type="scientific">viral metagenome</name>
    <dbReference type="NCBI Taxonomy" id="1070528"/>
    <lineage>
        <taxon>unclassified sequences</taxon>
        <taxon>metagenomes</taxon>
        <taxon>organismal metagenomes</taxon>
    </lineage>
</organism>
<dbReference type="AlphaFoldDB" id="A0A6M3IZ04"/>
<gene>
    <name evidence="1" type="ORF">MM415B00764_0020</name>
</gene>
<dbReference type="EMBL" id="MT141474">
    <property type="protein sequence ID" value="QJA62554.1"/>
    <property type="molecule type" value="Genomic_DNA"/>
</dbReference>
<evidence type="ECO:0000313" key="1">
    <source>
        <dbReference type="EMBL" id="QJA62554.1"/>
    </source>
</evidence>
<reference evidence="1" key="1">
    <citation type="submission" date="2020-03" db="EMBL/GenBank/DDBJ databases">
        <title>The deep terrestrial virosphere.</title>
        <authorList>
            <person name="Holmfeldt K."/>
            <person name="Nilsson E."/>
            <person name="Simone D."/>
            <person name="Lopez-Fernandez M."/>
            <person name="Wu X."/>
            <person name="de Brujin I."/>
            <person name="Lundin D."/>
            <person name="Andersson A."/>
            <person name="Bertilsson S."/>
            <person name="Dopson M."/>
        </authorList>
    </citation>
    <scope>NUCLEOTIDE SEQUENCE</scope>
    <source>
        <strain evidence="1">MM415B00764</strain>
    </source>
</reference>
<name>A0A6M3IZ04_9ZZZZ</name>